<reference evidence="7" key="1">
    <citation type="submission" date="2019-05" db="EMBL/GenBank/DDBJ databases">
        <title>The de novo reference genome and transcriptome assemblies of the wild tomato species Solanum chilense.</title>
        <authorList>
            <person name="Stam R."/>
            <person name="Nosenko T."/>
            <person name="Hoerger A.C."/>
            <person name="Stephan W."/>
            <person name="Seidel M.A."/>
            <person name="Kuhn J.M.M."/>
            <person name="Haberer G."/>
            <person name="Tellier A."/>
        </authorList>
    </citation>
    <scope>NUCLEOTIDE SEQUENCE</scope>
    <source>
        <tissue evidence="7">Mature leaves</tissue>
    </source>
</reference>
<dbReference type="PANTHER" id="PTHR46041">
    <property type="entry name" value="MITOCHONDRIAL INNER MEMBRANE PROTEASE SUBUNIT 2"/>
    <property type="match status" value="1"/>
</dbReference>
<keyword evidence="3" id="KW-0812">Transmembrane</keyword>
<name>A0A6N2BGB2_SOLCI</name>
<dbReference type="EMBL" id="RXGB01003844">
    <property type="protein sequence ID" value="TMW91123.1"/>
    <property type="molecule type" value="Genomic_DNA"/>
</dbReference>
<dbReference type="InterPro" id="IPR036286">
    <property type="entry name" value="LexA/Signal_pep-like_sf"/>
</dbReference>
<evidence type="ECO:0008006" key="8">
    <source>
        <dbReference type="Google" id="ProtNLM"/>
    </source>
</evidence>
<protein>
    <recommendedName>
        <fullName evidence="8">Mitochondrial inner membrane protease subunit 2</fullName>
    </recommendedName>
</protein>
<dbReference type="SUPFAM" id="SSF51306">
    <property type="entry name" value="LexA/Signal peptidase"/>
    <property type="match status" value="1"/>
</dbReference>
<gene>
    <name evidence="7" type="ORF">EJD97_014739</name>
</gene>
<sequence>HQNSKSVVVMQGTLLKWRNFVYKKNNFSFGNVDVFSSPTNHKEKNIERITSLPGDLVSTPHYDAVVIPEGHCWVEGNN</sequence>
<dbReference type="InterPro" id="IPR037730">
    <property type="entry name" value="IMP2"/>
</dbReference>
<evidence type="ECO:0000256" key="2">
    <source>
        <dbReference type="ARBA" id="ARBA00022670"/>
    </source>
</evidence>
<feature type="non-terminal residue" evidence="7">
    <location>
        <position position="1"/>
    </location>
</feature>
<evidence type="ECO:0000313" key="7">
    <source>
        <dbReference type="EMBL" id="TMW91123.1"/>
    </source>
</evidence>
<evidence type="ECO:0000256" key="6">
    <source>
        <dbReference type="ARBA" id="ARBA00023136"/>
    </source>
</evidence>
<evidence type="ECO:0000256" key="1">
    <source>
        <dbReference type="ARBA" id="ARBA00004167"/>
    </source>
</evidence>
<dbReference type="GO" id="GO:0004175">
    <property type="term" value="F:endopeptidase activity"/>
    <property type="evidence" value="ECO:0007669"/>
    <property type="project" value="TreeGrafter"/>
</dbReference>
<dbReference type="AlphaFoldDB" id="A0A6N2BGB2"/>
<keyword evidence="4" id="KW-0378">Hydrolase</keyword>
<dbReference type="PANTHER" id="PTHR46041:SF2">
    <property type="entry name" value="MITOCHONDRIAL INNER MEMBRANE PROTEASE SUBUNIT 2"/>
    <property type="match status" value="1"/>
</dbReference>
<keyword evidence="5" id="KW-1133">Transmembrane helix</keyword>
<proteinExistence type="predicted"/>
<dbReference type="GO" id="GO:0006465">
    <property type="term" value="P:signal peptide processing"/>
    <property type="evidence" value="ECO:0007669"/>
    <property type="project" value="InterPro"/>
</dbReference>
<dbReference type="Gene3D" id="2.10.109.10">
    <property type="entry name" value="Umud Fragment, subunit A"/>
    <property type="match status" value="1"/>
</dbReference>
<evidence type="ECO:0000256" key="4">
    <source>
        <dbReference type="ARBA" id="ARBA00022801"/>
    </source>
</evidence>
<dbReference type="GO" id="GO:0008236">
    <property type="term" value="F:serine-type peptidase activity"/>
    <property type="evidence" value="ECO:0007669"/>
    <property type="project" value="InterPro"/>
</dbReference>
<organism evidence="7">
    <name type="scientific">Solanum chilense</name>
    <name type="common">Tomato</name>
    <name type="synonym">Lycopersicon chilense</name>
    <dbReference type="NCBI Taxonomy" id="4083"/>
    <lineage>
        <taxon>Eukaryota</taxon>
        <taxon>Viridiplantae</taxon>
        <taxon>Streptophyta</taxon>
        <taxon>Embryophyta</taxon>
        <taxon>Tracheophyta</taxon>
        <taxon>Spermatophyta</taxon>
        <taxon>Magnoliopsida</taxon>
        <taxon>eudicotyledons</taxon>
        <taxon>Gunneridae</taxon>
        <taxon>Pentapetalae</taxon>
        <taxon>asterids</taxon>
        <taxon>lamiids</taxon>
        <taxon>Solanales</taxon>
        <taxon>Solanaceae</taxon>
        <taxon>Solanoideae</taxon>
        <taxon>Solaneae</taxon>
        <taxon>Solanum</taxon>
        <taxon>Solanum subgen. Lycopersicon</taxon>
    </lineage>
</organism>
<keyword evidence="6" id="KW-0472">Membrane</keyword>
<accession>A0A6N2BGB2</accession>
<dbReference type="GO" id="GO:0006627">
    <property type="term" value="P:protein processing involved in protein targeting to mitochondrion"/>
    <property type="evidence" value="ECO:0007669"/>
    <property type="project" value="InterPro"/>
</dbReference>
<comment type="subcellular location">
    <subcellularLocation>
        <location evidence="1">Membrane</location>
        <topology evidence="1">Single-pass membrane protein</topology>
    </subcellularLocation>
</comment>
<comment type="caution">
    <text evidence="7">The sequence shown here is derived from an EMBL/GenBank/DDBJ whole genome shotgun (WGS) entry which is preliminary data.</text>
</comment>
<evidence type="ECO:0000256" key="5">
    <source>
        <dbReference type="ARBA" id="ARBA00022989"/>
    </source>
</evidence>
<evidence type="ECO:0000256" key="3">
    <source>
        <dbReference type="ARBA" id="ARBA00022692"/>
    </source>
</evidence>
<dbReference type="GO" id="GO:0042720">
    <property type="term" value="C:mitochondrial inner membrane peptidase complex"/>
    <property type="evidence" value="ECO:0007669"/>
    <property type="project" value="InterPro"/>
</dbReference>
<keyword evidence="2" id="KW-0645">Protease</keyword>